<dbReference type="Pfam" id="PF03033">
    <property type="entry name" value="Glyco_transf_28"/>
    <property type="match status" value="1"/>
</dbReference>
<keyword evidence="5 10" id="KW-0133">Cell shape</keyword>
<keyword evidence="6 10" id="KW-0573">Peptidoglycan synthesis</keyword>
<keyword evidence="3 10" id="KW-0328">Glycosyltransferase</keyword>
<dbReference type="GeneID" id="78412996"/>
<feature type="binding site" evidence="10">
    <location>
        <begin position="10"/>
        <end position="12"/>
    </location>
    <ligand>
        <name>UDP-N-acetyl-alpha-D-glucosamine</name>
        <dbReference type="ChEBI" id="CHEBI:57705"/>
    </ligand>
</feature>
<dbReference type="STRING" id="638301.HMPREF0444_0677"/>
<feature type="domain" description="Glycosyl transferase family 28 C-terminal" evidence="12">
    <location>
        <begin position="191"/>
        <end position="357"/>
    </location>
</feature>
<comment type="similarity">
    <text evidence="10">Belongs to the glycosyltransferase 28 family. MurG subfamily.</text>
</comment>
<dbReference type="GO" id="GO:0009252">
    <property type="term" value="P:peptidoglycan biosynthetic process"/>
    <property type="evidence" value="ECO:0007669"/>
    <property type="project" value="UniProtKB-UniRule"/>
</dbReference>
<comment type="catalytic activity">
    <reaction evidence="10">
        <text>Mur2Ac(oyl-L-Ala-gamma-D-Glu-L-Lys-D-Ala-D-Ala)-di-trans,octa-cis-undecaprenyl diphosphate + UDP-N-acetyl-alpha-D-glucosamine = beta-D-GlcNAc-(1-&gt;4)-Mur2Ac(oyl-L-Ala-gamma-D-Glu-L-Lys-D-Ala-D-Ala)-di-trans,octa-cis-undecaprenyl diphosphate + UDP + H(+)</text>
        <dbReference type="Rhea" id="RHEA:23192"/>
        <dbReference type="ChEBI" id="CHEBI:15378"/>
        <dbReference type="ChEBI" id="CHEBI:57705"/>
        <dbReference type="ChEBI" id="CHEBI:58223"/>
        <dbReference type="ChEBI" id="CHEBI:60032"/>
        <dbReference type="ChEBI" id="CHEBI:60033"/>
        <dbReference type="EC" id="2.4.1.227"/>
    </reaction>
</comment>
<keyword evidence="8 10" id="KW-0131">Cell cycle</keyword>
<feature type="binding site" evidence="10">
    <location>
        <position position="299"/>
    </location>
    <ligand>
        <name>UDP-N-acetyl-alpha-D-glucosamine</name>
        <dbReference type="ChEBI" id="CHEBI:57705"/>
    </ligand>
</feature>
<reference evidence="13 14" key="1">
    <citation type="submission" date="2009-08" db="EMBL/GenBank/DDBJ databases">
        <authorList>
            <person name="Muzny D."/>
            <person name="Qin X."/>
            <person name="Deng J."/>
            <person name="Jiang H."/>
            <person name="Liu Y."/>
            <person name="Qu J."/>
            <person name="Song X.-Z."/>
            <person name="Zhang L."/>
            <person name="Thornton R."/>
            <person name="Coyle M."/>
            <person name="Francisco L."/>
            <person name="Jackson L."/>
            <person name="Javaid M."/>
            <person name="Korchina V."/>
            <person name="Kovar C."/>
            <person name="Mata R."/>
            <person name="Mathew T."/>
            <person name="Ngo R."/>
            <person name="Nguyen L."/>
            <person name="Nguyen N."/>
            <person name="Okwuonu G."/>
            <person name="Ongeri F."/>
            <person name="Pham C."/>
            <person name="Simmons D."/>
            <person name="Wilczek-Boney K."/>
            <person name="Hale W."/>
            <person name="Jakkamsetti A."/>
            <person name="Pham P."/>
            <person name="Ruth R."/>
            <person name="San Lucas F."/>
            <person name="Warren J."/>
            <person name="Zhang J."/>
            <person name="Zhao Z."/>
            <person name="Zhou C."/>
            <person name="Zhu D."/>
            <person name="Lee S."/>
            <person name="Bess C."/>
            <person name="Blankenburg K."/>
            <person name="Forbes L."/>
            <person name="Fu Q."/>
            <person name="Gubbala S."/>
            <person name="Hirani K."/>
            <person name="Jayaseelan J.C."/>
            <person name="Lara F."/>
            <person name="Munidasa M."/>
            <person name="Palculict T."/>
            <person name="Patil S."/>
            <person name="Pu L.-L."/>
            <person name="Saada N."/>
            <person name="Tang L."/>
            <person name="Weissenberger G."/>
            <person name="Zhu Y."/>
            <person name="Hemphill L."/>
            <person name="Shang Y."/>
            <person name="Youmans B."/>
            <person name="Ayvaz T."/>
            <person name="Ross M."/>
            <person name="Santibanez J."/>
            <person name="Aqrawi P."/>
            <person name="Gross S."/>
            <person name="Joshi V."/>
            <person name="Fowler G."/>
            <person name="Nazareth L."/>
            <person name="Reid J."/>
            <person name="Worley K."/>
            <person name="Petrosino J."/>
            <person name="Highlander S."/>
            <person name="Gibbs R."/>
        </authorList>
    </citation>
    <scope>NUCLEOTIDE SEQUENCE [LARGE SCALE GENOMIC DNA]</scope>
    <source>
        <strain evidence="13 14">ATCC 49175</strain>
    </source>
</reference>
<dbReference type="Gene3D" id="3.40.50.2000">
    <property type="entry name" value="Glycogen Phosphorylase B"/>
    <property type="match status" value="2"/>
</dbReference>
<dbReference type="InterPro" id="IPR004276">
    <property type="entry name" value="GlycoTrans_28_N"/>
</dbReference>
<dbReference type="NCBIfam" id="TIGR01133">
    <property type="entry name" value="murG"/>
    <property type="match status" value="1"/>
</dbReference>
<evidence type="ECO:0000256" key="3">
    <source>
        <dbReference type="ARBA" id="ARBA00022676"/>
    </source>
</evidence>
<dbReference type="GO" id="GO:0005975">
    <property type="term" value="P:carbohydrate metabolic process"/>
    <property type="evidence" value="ECO:0007669"/>
    <property type="project" value="InterPro"/>
</dbReference>
<keyword evidence="9 10" id="KW-0961">Cell wall biogenesis/degradation</keyword>
<evidence type="ECO:0000256" key="9">
    <source>
        <dbReference type="ARBA" id="ARBA00023316"/>
    </source>
</evidence>
<evidence type="ECO:0000313" key="13">
    <source>
        <dbReference type="EMBL" id="EEW37587.1"/>
    </source>
</evidence>
<dbReference type="UniPathway" id="UPA00219"/>
<evidence type="ECO:0000256" key="8">
    <source>
        <dbReference type="ARBA" id="ARBA00023306"/>
    </source>
</evidence>
<dbReference type="InterPro" id="IPR007235">
    <property type="entry name" value="Glyco_trans_28_C"/>
</dbReference>
<name>C8NFI2_9LACT</name>
<feature type="binding site" evidence="10">
    <location>
        <position position="254"/>
    </location>
    <ligand>
        <name>UDP-N-acetyl-alpha-D-glucosamine</name>
        <dbReference type="ChEBI" id="CHEBI:57705"/>
    </ligand>
</feature>
<gene>
    <name evidence="10 13" type="primary">murG</name>
    <name evidence="13" type="ORF">HMPREF0444_0677</name>
</gene>
<dbReference type="RefSeq" id="WP_005605976.1">
    <property type="nucleotide sequence ID" value="NZ_CP102283.1"/>
</dbReference>
<accession>C8NFI2</accession>
<organism evidence="13 14">
    <name type="scientific">Granulicatella adiacens ATCC 49175</name>
    <dbReference type="NCBI Taxonomy" id="638301"/>
    <lineage>
        <taxon>Bacteria</taxon>
        <taxon>Bacillati</taxon>
        <taxon>Bacillota</taxon>
        <taxon>Bacilli</taxon>
        <taxon>Lactobacillales</taxon>
        <taxon>Carnobacteriaceae</taxon>
        <taxon>Granulicatella</taxon>
    </lineage>
</organism>
<keyword evidence="4 10" id="KW-0808">Transferase</keyword>
<comment type="subcellular location">
    <subcellularLocation>
        <location evidence="10">Cell membrane</location>
        <topology evidence="10">Peripheral membrane protein</topology>
        <orientation evidence="10">Cytoplasmic side</orientation>
    </subcellularLocation>
</comment>
<dbReference type="CDD" id="cd03785">
    <property type="entry name" value="GT28_MurG"/>
    <property type="match status" value="1"/>
</dbReference>
<dbReference type="EC" id="2.4.1.227" evidence="10"/>
<dbReference type="PANTHER" id="PTHR21015">
    <property type="entry name" value="UDP-N-ACETYLGLUCOSAMINE--N-ACETYLMURAMYL-(PENTAPEPTIDE) PYROPHOSPHORYL-UNDECAPRENOL N-ACETYLGLUCOSAMINE TRANSFERASE 1"/>
    <property type="match status" value="1"/>
</dbReference>
<feature type="binding site" evidence="10">
    <location>
        <position position="124"/>
    </location>
    <ligand>
        <name>UDP-N-acetyl-alpha-D-glucosamine</name>
        <dbReference type="ChEBI" id="CHEBI:57705"/>
    </ligand>
</feature>
<dbReference type="AlphaFoldDB" id="C8NFI2"/>
<feature type="binding site" evidence="10">
    <location>
        <position position="198"/>
    </location>
    <ligand>
        <name>UDP-N-acetyl-alpha-D-glucosamine</name>
        <dbReference type="ChEBI" id="CHEBI:57705"/>
    </ligand>
</feature>
<evidence type="ECO:0000256" key="6">
    <source>
        <dbReference type="ARBA" id="ARBA00022984"/>
    </source>
</evidence>
<evidence type="ECO:0000259" key="11">
    <source>
        <dbReference type="Pfam" id="PF03033"/>
    </source>
</evidence>
<keyword evidence="14" id="KW-1185">Reference proteome</keyword>
<comment type="caution">
    <text evidence="13">The sequence shown here is derived from an EMBL/GenBank/DDBJ whole genome shotgun (WGS) entry which is preliminary data.</text>
</comment>
<dbReference type="GO" id="GO:0051301">
    <property type="term" value="P:cell division"/>
    <property type="evidence" value="ECO:0007669"/>
    <property type="project" value="UniProtKB-KW"/>
</dbReference>
<comment type="pathway">
    <text evidence="10">Cell wall biogenesis; peptidoglycan biosynthesis.</text>
</comment>
<keyword evidence="2 10" id="KW-0132">Cell division</keyword>
<sequence>MRVLVSGGGTGGHIYPALSLMNYLKEQDPSTEFLYVGTERGLESTIVPKAGYDFKTIKIQGIVRSLSLENFKTLWYFCTSYFKAKEIVKEFKPDIVIGTGGYVCAPVLYAAANMGIPTIIHEQNSLAGITNKFLARKVSKIAICFDAVRKDFAKYEDKVVMTGNPRGQELANAVRDDAYLDLLGIKKEKPIVLIFGGSRGSLRMNESFLEALEELEAKDYQVVMVTGQVHYDKINNHITSLKKPLQNVTVLPYINNMVQMFQNTDLVVCRSGATTLIELTALGLPSVLIPSPYVTENHQEANAMSLVEKDAATMILEKDLNGQSLVAEIDRIMEDEPKRLQMASNSKALGITDASTRLETIIHSLVK</sequence>
<evidence type="ECO:0000256" key="7">
    <source>
        <dbReference type="ARBA" id="ARBA00023136"/>
    </source>
</evidence>
<evidence type="ECO:0000256" key="5">
    <source>
        <dbReference type="ARBA" id="ARBA00022960"/>
    </source>
</evidence>
<dbReference type="InterPro" id="IPR006009">
    <property type="entry name" value="GlcNAc_MurG"/>
</dbReference>
<dbReference type="eggNOG" id="COG0707">
    <property type="taxonomic scope" value="Bacteria"/>
</dbReference>
<comment type="function">
    <text evidence="10">Cell wall formation. Catalyzes the transfer of a GlcNAc subunit on undecaprenyl-pyrophosphoryl-MurNAc-pentapeptide (lipid intermediate I) to form undecaprenyl-pyrophosphoryl-MurNAc-(pentapeptide)GlcNAc (lipid intermediate II).</text>
</comment>
<dbReference type="SUPFAM" id="SSF53756">
    <property type="entry name" value="UDP-Glycosyltransferase/glycogen phosphorylase"/>
    <property type="match status" value="1"/>
</dbReference>
<evidence type="ECO:0000256" key="2">
    <source>
        <dbReference type="ARBA" id="ARBA00022618"/>
    </source>
</evidence>
<keyword evidence="1 10" id="KW-1003">Cell membrane</keyword>
<evidence type="ECO:0000256" key="10">
    <source>
        <dbReference type="HAMAP-Rule" id="MF_00033"/>
    </source>
</evidence>
<evidence type="ECO:0000313" key="14">
    <source>
        <dbReference type="Proteomes" id="UP000005926"/>
    </source>
</evidence>
<dbReference type="EMBL" id="ACKZ01000014">
    <property type="protein sequence ID" value="EEW37587.1"/>
    <property type="molecule type" value="Genomic_DNA"/>
</dbReference>
<evidence type="ECO:0000259" key="12">
    <source>
        <dbReference type="Pfam" id="PF04101"/>
    </source>
</evidence>
<dbReference type="PANTHER" id="PTHR21015:SF22">
    <property type="entry name" value="GLYCOSYLTRANSFERASE"/>
    <property type="match status" value="1"/>
</dbReference>
<dbReference type="GO" id="GO:0005886">
    <property type="term" value="C:plasma membrane"/>
    <property type="evidence" value="ECO:0007669"/>
    <property type="project" value="UniProtKB-SubCell"/>
</dbReference>
<dbReference type="GO" id="GO:0008360">
    <property type="term" value="P:regulation of cell shape"/>
    <property type="evidence" value="ECO:0007669"/>
    <property type="project" value="UniProtKB-KW"/>
</dbReference>
<dbReference type="GO" id="GO:0050511">
    <property type="term" value="F:undecaprenyldiphospho-muramoylpentapeptide beta-N-acetylglucosaminyltransferase activity"/>
    <property type="evidence" value="ECO:0007669"/>
    <property type="project" value="UniProtKB-UniRule"/>
</dbReference>
<dbReference type="HAMAP" id="MF_00033">
    <property type="entry name" value="MurG"/>
    <property type="match status" value="1"/>
</dbReference>
<evidence type="ECO:0000256" key="4">
    <source>
        <dbReference type="ARBA" id="ARBA00022679"/>
    </source>
</evidence>
<dbReference type="HOGENOM" id="CLU_037404_0_1_9"/>
<protein>
    <recommendedName>
        <fullName evidence="10">UDP-N-acetylglucosamine--N-acetylmuramyl-(pentapeptide) pyrophosphoryl-undecaprenol N-acetylglucosamine transferase</fullName>
        <ecNumber evidence="10">2.4.1.227</ecNumber>
    </recommendedName>
    <alternativeName>
        <fullName evidence="10">Undecaprenyl-PP-MurNAc-pentapeptide-UDPGlcNAc GlcNAc transferase</fullName>
    </alternativeName>
</protein>
<keyword evidence="7 10" id="KW-0472">Membrane</keyword>
<proteinExistence type="inferred from homology"/>
<dbReference type="Pfam" id="PF04101">
    <property type="entry name" value="Glyco_tran_28_C"/>
    <property type="match status" value="1"/>
</dbReference>
<evidence type="ECO:0000256" key="1">
    <source>
        <dbReference type="ARBA" id="ARBA00022475"/>
    </source>
</evidence>
<dbReference type="Proteomes" id="UP000005926">
    <property type="component" value="Unassembled WGS sequence"/>
</dbReference>
<comment type="caution">
    <text evidence="10">Lacks conserved residue(s) required for the propagation of feature annotation.</text>
</comment>
<dbReference type="GO" id="GO:0071555">
    <property type="term" value="P:cell wall organization"/>
    <property type="evidence" value="ECO:0007669"/>
    <property type="project" value="UniProtKB-KW"/>
</dbReference>
<feature type="domain" description="Glycosyltransferase family 28 N-terminal" evidence="11">
    <location>
        <begin position="3"/>
        <end position="143"/>
    </location>
</feature>